<sequence>MGKAKEDKHPTLAPNQCFTPLIEKRTQILHEVCHTSLLEYPQGAKGKCDFHLAFGNITEDCWALRMQIEKLSTRPLHSTSIAQATPNARRKHMTVGQYTQGYHNHNFGRKSGRLPYEFRWGDERDRVKEKS</sequence>
<organism evidence="1 2">
    <name type="scientific">Mucuna pruriens</name>
    <name type="common">Velvet bean</name>
    <name type="synonym">Dolichos pruriens</name>
    <dbReference type="NCBI Taxonomy" id="157652"/>
    <lineage>
        <taxon>Eukaryota</taxon>
        <taxon>Viridiplantae</taxon>
        <taxon>Streptophyta</taxon>
        <taxon>Embryophyta</taxon>
        <taxon>Tracheophyta</taxon>
        <taxon>Spermatophyta</taxon>
        <taxon>Magnoliopsida</taxon>
        <taxon>eudicotyledons</taxon>
        <taxon>Gunneridae</taxon>
        <taxon>Pentapetalae</taxon>
        <taxon>rosids</taxon>
        <taxon>fabids</taxon>
        <taxon>Fabales</taxon>
        <taxon>Fabaceae</taxon>
        <taxon>Papilionoideae</taxon>
        <taxon>50 kb inversion clade</taxon>
        <taxon>NPAAA clade</taxon>
        <taxon>indigoferoid/millettioid clade</taxon>
        <taxon>Phaseoleae</taxon>
        <taxon>Mucuna</taxon>
    </lineage>
</organism>
<comment type="caution">
    <text evidence="1">The sequence shown here is derived from an EMBL/GenBank/DDBJ whole genome shotgun (WGS) entry which is preliminary data.</text>
</comment>
<keyword evidence="2" id="KW-1185">Reference proteome</keyword>
<dbReference type="EMBL" id="QJKJ01003583">
    <property type="protein sequence ID" value="RDX97696.1"/>
    <property type="molecule type" value="Genomic_DNA"/>
</dbReference>
<gene>
    <name evidence="1" type="ORF">CR513_19510</name>
</gene>
<feature type="non-terminal residue" evidence="1">
    <location>
        <position position="1"/>
    </location>
</feature>
<protein>
    <submittedName>
        <fullName evidence="1">Uncharacterized protein</fullName>
    </submittedName>
</protein>
<accession>A0A371H4U5</accession>
<dbReference type="Proteomes" id="UP000257109">
    <property type="component" value="Unassembled WGS sequence"/>
</dbReference>
<proteinExistence type="predicted"/>
<evidence type="ECO:0000313" key="1">
    <source>
        <dbReference type="EMBL" id="RDX97696.1"/>
    </source>
</evidence>
<reference evidence="1" key="1">
    <citation type="submission" date="2018-05" db="EMBL/GenBank/DDBJ databases">
        <title>Draft genome of Mucuna pruriens seed.</title>
        <authorList>
            <person name="Nnadi N.E."/>
            <person name="Vos R."/>
            <person name="Hasami M.H."/>
            <person name="Devisetty U.K."/>
            <person name="Aguiy J.C."/>
        </authorList>
    </citation>
    <scope>NUCLEOTIDE SEQUENCE [LARGE SCALE GENOMIC DNA]</scope>
    <source>
        <strain evidence="1">JCA_2017</strain>
    </source>
</reference>
<name>A0A371H4U5_MUCPR</name>
<dbReference type="AlphaFoldDB" id="A0A371H4U5"/>
<evidence type="ECO:0000313" key="2">
    <source>
        <dbReference type="Proteomes" id="UP000257109"/>
    </source>
</evidence>